<evidence type="ECO:0000313" key="1">
    <source>
        <dbReference type="EMBL" id="RDX97847.1"/>
    </source>
</evidence>
<dbReference type="OrthoDB" id="1858506at2759"/>
<dbReference type="InterPro" id="IPR024949">
    <property type="entry name" value="Bet_v_I_allergen"/>
</dbReference>
<dbReference type="GO" id="GO:0010427">
    <property type="term" value="F:abscisic acid binding"/>
    <property type="evidence" value="ECO:0007669"/>
    <property type="project" value="InterPro"/>
</dbReference>
<dbReference type="GO" id="GO:0038023">
    <property type="term" value="F:signaling receptor activity"/>
    <property type="evidence" value="ECO:0007669"/>
    <property type="project" value="InterPro"/>
</dbReference>
<sequence>MPSLIRWLKYFINRSLIPSLNRWQRYILVLFTFSVANVVANCDDILEKVTFETKVLAGPDGGSLGKISVTYHTKGDAALSEEVRESSKAKGTALFKAVEGYVLANPDY</sequence>
<proteinExistence type="predicted"/>
<name>A0A371H500_MUCPR</name>
<feature type="non-terminal residue" evidence="1">
    <location>
        <position position="1"/>
    </location>
</feature>
<organism evidence="1 2">
    <name type="scientific">Mucuna pruriens</name>
    <name type="common">Velvet bean</name>
    <name type="synonym">Dolichos pruriens</name>
    <dbReference type="NCBI Taxonomy" id="157652"/>
    <lineage>
        <taxon>Eukaryota</taxon>
        <taxon>Viridiplantae</taxon>
        <taxon>Streptophyta</taxon>
        <taxon>Embryophyta</taxon>
        <taxon>Tracheophyta</taxon>
        <taxon>Spermatophyta</taxon>
        <taxon>Magnoliopsida</taxon>
        <taxon>eudicotyledons</taxon>
        <taxon>Gunneridae</taxon>
        <taxon>Pentapetalae</taxon>
        <taxon>rosids</taxon>
        <taxon>fabids</taxon>
        <taxon>Fabales</taxon>
        <taxon>Fabaceae</taxon>
        <taxon>Papilionoideae</taxon>
        <taxon>50 kb inversion clade</taxon>
        <taxon>NPAAA clade</taxon>
        <taxon>indigoferoid/millettioid clade</taxon>
        <taxon>Phaseoleae</taxon>
        <taxon>Mucuna</taxon>
    </lineage>
</organism>
<reference evidence="1" key="1">
    <citation type="submission" date="2018-05" db="EMBL/GenBank/DDBJ databases">
        <title>Draft genome of Mucuna pruriens seed.</title>
        <authorList>
            <person name="Nnadi N.E."/>
            <person name="Vos R."/>
            <person name="Hasami M.H."/>
            <person name="Devisetty U.K."/>
            <person name="Aguiy J.C."/>
        </authorList>
    </citation>
    <scope>NUCLEOTIDE SEQUENCE [LARGE SCALE GENOMIC DNA]</scope>
    <source>
        <strain evidence="1">JCA_2017</strain>
    </source>
</reference>
<gene>
    <name evidence="1" type="primary">LLR18B</name>
    <name evidence="1" type="ORF">CR513_19335</name>
</gene>
<dbReference type="GO" id="GO:0009738">
    <property type="term" value="P:abscisic acid-activated signaling pathway"/>
    <property type="evidence" value="ECO:0007669"/>
    <property type="project" value="InterPro"/>
</dbReference>
<dbReference type="InterPro" id="IPR023393">
    <property type="entry name" value="START-like_dom_sf"/>
</dbReference>
<accession>A0A371H500</accession>
<dbReference type="PRINTS" id="PR00634">
    <property type="entry name" value="BETALLERGEN"/>
</dbReference>
<evidence type="ECO:0000313" key="2">
    <source>
        <dbReference type="Proteomes" id="UP000257109"/>
    </source>
</evidence>
<comment type="caution">
    <text evidence="1">The sequence shown here is derived from an EMBL/GenBank/DDBJ whole genome shotgun (WGS) entry which is preliminary data.</text>
</comment>
<dbReference type="Proteomes" id="UP000257109">
    <property type="component" value="Unassembled WGS sequence"/>
</dbReference>
<dbReference type="EMBL" id="QJKJ01003561">
    <property type="protein sequence ID" value="RDX97847.1"/>
    <property type="molecule type" value="Genomic_DNA"/>
</dbReference>
<dbReference type="Gene3D" id="3.30.530.20">
    <property type="match status" value="1"/>
</dbReference>
<dbReference type="SUPFAM" id="SSF55961">
    <property type="entry name" value="Bet v1-like"/>
    <property type="match status" value="1"/>
</dbReference>
<dbReference type="AlphaFoldDB" id="A0A371H500"/>
<keyword evidence="2" id="KW-1185">Reference proteome</keyword>
<protein>
    <submittedName>
        <fullName evidence="1">Protein LlR18B</fullName>
    </submittedName>
</protein>
<dbReference type="GO" id="GO:0004864">
    <property type="term" value="F:protein phosphatase inhibitor activity"/>
    <property type="evidence" value="ECO:0007669"/>
    <property type="project" value="InterPro"/>
</dbReference>